<dbReference type="EMBL" id="MEUA01000038">
    <property type="protein sequence ID" value="OGC14324.1"/>
    <property type="molecule type" value="Genomic_DNA"/>
</dbReference>
<accession>A0A1F4S1L4</accession>
<dbReference type="Pfam" id="PF04357">
    <property type="entry name" value="TamB"/>
    <property type="match status" value="1"/>
</dbReference>
<feature type="domain" description="Translocation and assembly module TamB C-terminal" evidence="5">
    <location>
        <begin position="1151"/>
        <end position="1523"/>
    </location>
</feature>
<name>A0A1F4S1L4_UNCSA</name>
<keyword evidence="3" id="KW-1133">Transmembrane helix</keyword>
<reference evidence="6 7" key="1">
    <citation type="journal article" date="2016" name="Nat. Commun.">
        <title>Thousands of microbial genomes shed light on interconnected biogeochemical processes in an aquifer system.</title>
        <authorList>
            <person name="Anantharaman K."/>
            <person name="Brown C.T."/>
            <person name="Hug L.A."/>
            <person name="Sharon I."/>
            <person name="Castelle C.J."/>
            <person name="Probst A.J."/>
            <person name="Thomas B.C."/>
            <person name="Singh A."/>
            <person name="Wilkins M.J."/>
            <person name="Karaoz U."/>
            <person name="Brodie E.L."/>
            <person name="Williams K.H."/>
            <person name="Hubbard S.S."/>
            <person name="Banfield J.F."/>
        </authorList>
    </citation>
    <scope>NUCLEOTIDE SEQUENCE [LARGE SCALE GENOMIC DNA]</scope>
</reference>
<comment type="caution">
    <text evidence="6">The sequence shown here is derived from an EMBL/GenBank/DDBJ whole genome shotgun (WGS) entry which is preliminary data.</text>
</comment>
<dbReference type="InterPro" id="IPR007452">
    <property type="entry name" value="TamB_C"/>
</dbReference>
<dbReference type="Proteomes" id="UP000177905">
    <property type="component" value="Unassembled WGS sequence"/>
</dbReference>
<evidence type="ECO:0000256" key="1">
    <source>
        <dbReference type="ARBA" id="ARBA00004167"/>
    </source>
</evidence>
<comment type="subcellular location">
    <subcellularLocation>
        <location evidence="1">Membrane</location>
        <topology evidence="1">Single-pass membrane protein</topology>
    </subcellularLocation>
</comment>
<dbReference type="GO" id="GO:0009306">
    <property type="term" value="P:protein secretion"/>
    <property type="evidence" value="ECO:0007669"/>
    <property type="project" value="InterPro"/>
</dbReference>
<evidence type="ECO:0000256" key="3">
    <source>
        <dbReference type="ARBA" id="ARBA00022989"/>
    </source>
</evidence>
<evidence type="ECO:0000259" key="5">
    <source>
        <dbReference type="Pfam" id="PF04357"/>
    </source>
</evidence>
<gene>
    <name evidence="6" type="ORF">A2290_08290</name>
</gene>
<evidence type="ECO:0000256" key="4">
    <source>
        <dbReference type="ARBA" id="ARBA00023136"/>
    </source>
</evidence>
<proteinExistence type="predicted"/>
<protein>
    <recommendedName>
        <fullName evidence="5">Translocation and assembly module TamB C-terminal domain-containing protein</fullName>
    </recommendedName>
</protein>
<dbReference type="GO" id="GO:0005886">
    <property type="term" value="C:plasma membrane"/>
    <property type="evidence" value="ECO:0007669"/>
    <property type="project" value="InterPro"/>
</dbReference>
<keyword evidence="4" id="KW-0472">Membrane</keyword>
<keyword evidence="2" id="KW-0812">Transmembrane</keyword>
<sequence>MFFFSSVVFSLPFVDSLYENIKKETTKGLQQSFNRPVKIRGVSGKIIGEVLLEGVSIGDEIYIDSLKVNFNLLKFIENKGNIVPSIDELTFNNGQISILRDEKGHFRISDILKEGQKDSPPLKAKIVLNNIKAVYEDKAGMPYKQKTIHTSISSIKGEIDLAKTPKIGINLDGVAEGGSRIKFNGFFNSNDQSYDIEVAAHKLPAKNWINYFVPSFNFISGEVNVVFSANKGEAKLTLNGVLDSIPVSVDGCIYKDLDLSISFYDADIKTINKIFNGAVFSEAKGLFSAQVDIKGKYNNPTIYSNLDFQKGIYLGSWIYGVGKISYADKRLKIESSKVKIYEGEVKSSGEVYFTKKGPEFSIRGNISKLNILKITSNAPGVLGDLSGSFLVDGNLKDLKVDLNGNLTNGFLFGQRLDTVKAQLRIRDGAIDFNELKLASNRAEFVGRGTMSSQKDFSFYSRAKGFRLAGVGILGPMNVLVDSFYGDLAFRLNDQFLSNPIKNLTASGSIEISDGNIGIQHISKGSGKISLKNGEVKINNAFLQEGGSSIFISGQTGIGVETDLQVLSENMKLQNLGIVRQFLPSDISTIEGDINFHGQVSGMITEVKKIQDILGLDISIEAALDHAKIDDVHIVSASLEAGVTNGKFFVDSIYFKTSSSEVSGYARNTIKESINNFDAKILAKIDLRDISMFTSKVGVLEGVGTVDFSMLSEKNKENAFLHVDFSKGRLNHIPLDKIKGEARLKDKTISLAKPLIVESGENKIVCSGNFYLGDEGLEKDIDLTVSLEKGSIQEVSKILSEGYRLYKRFFRPTVSSSQEVNHTKFKLPVFEDIFNDRKNGFDKALEKWDKLNAELDKYRASQEPPLFNDVSGKIKGKVAVSGRLADPKIEVSAQIEKGKYKKYEFDNLDFSVEVVEVTDGKVLATNIALKKSGGETTVAGEYYVNSQKMNVTFYARNMPIDILRFVSDKDLEGRFDADAKLIGTIKDPSVALDFKTDKVKLADVEFNGIKGFITYHKEKLTIDNIDIDDGKSISSVSGTLNTAGDIALSATIEGRSLGLANIFNDEFKWIDGKAKGFLTVRSRNGEFSVKGNVSVTDGIWHVKSLGSNIGDSSITIEADKGRIDLVGFSGHWYGENGSITPVFCAGYIDFAKKSLNFNLSDGTFYINASELYKGNILLNKISLSGPFDKLKLGGKVKMSDAVISFPTTFSGGAGDGKQKIPIFLSLNLDIAKNVYLTAGNVNTIDLSNIFLNMEIYGQAIDVLGPVTGPNIYGRIYFKRGSVSIFNREFTLLSLSELEKFYPFGLEATSINYADFSGGFFPNLNLFALVQVEDKVSNNSSSKKIFVVSHLTGVPFSREKSKALDIDLEAFEDEGTSLYKRASYSKDEIRVLLLPDFVKSTIGLEKGSSADIDTKAVVADYLNSRLQTVVFRGVERRLEQALGLESLTLEYNFGKDLRRALGAKDANLAQKQAFGVGFVKEVFDRFYIDVKYSKLLDESSDKSNTEYFNYQITYRLTSILSISYYREPLSVSEPISGYSKMTLKAMFGF</sequence>
<evidence type="ECO:0000256" key="2">
    <source>
        <dbReference type="ARBA" id="ARBA00022692"/>
    </source>
</evidence>
<organism evidence="6 7">
    <name type="scientific">candidate division WOR-1 bacterium RIFOXYB2_FULL_36_35</name>
    <dbReference type="NCBI Taxonomy" id="1802578"/>
    <lineage>
        <taxon>Bacteria</taxon>
        <taxon>Bacillati</taxon>
        <taxon>Saganbacteria</taxon>
    </lineage>
</organism>
<evidence type="ECO:0000313" key="6">
    <source>
        <dbReference type="EMBL" id="OGC14324.1"/>
    </source>
</evidence>
<evidence type="ECO:0000313" key="7">
    <source>
        <dbReference type="Proteomes" id="UP000177905"/>
    </source>
</evidence>